<dbReference type="SUPFAM" id="SSF51306">
    <property type="entry name" value="LexA/Signal peptidase"/>
    <property type="match status" value="1"/>
</dbReference>
<comment type="caution">
    <text evidence="5">The sequence shown here is derived from an EMBL/GenBank/DDBJ whole genome shotgun (WGS) entry which is preliminary data.</text>
</comment>
<dbReference type="InterPro" id="IPR036286">
    <property type="entry name" value="LexA/Signal_pep-like_sf"/>
</dbReference>
<dbReference type="EMBL" id="JAGGJV010000001">
    <property type="protein sequence ID" value="MBP1857516.1"/>
    <property type="molecule type" value="Genomic_DNA"/>
</dbReference>
<comment type="subcellular location">
    <subcellularLocation>
        <location evidence="3">Membrane</location>
        <topology evidence="3">Single-pass type II membrane protein</topology>
    </subcellularLocation>
</comment>
<evidence type="ECO:0000259" key="4">
    <source>
        <dbReference type="Pfam" id="PF10502"/>
    </source>
</evidence>
<keyword evidence="3" id="KW-0645">Protease</keyword>
<name>A0ABS4EHV0_9HYPH</name>
<keyword evidence="3" id="KW-0812">Transmembrane</keyword>
<proteinExistence type="inferred from homology"/>
<dbReference type="CDD" id="cd06530">
    <property type="entry name" value="S26_SPase_I"/>
    <property type="match status" value="1"/>
</dbReference>
<keyword evidence="3 5" id="KW-0378">Hydrolase</keyword>
<dbReference type="Gene3D" id="2.10.109.10">
    <property type="entry name" value="Umud Fragment, subunit A"/>
    <property type="match status" value="1"/>
</dbReference>
<dbReference type="PANTHER" id="PTHR43390">
    <property type="entry name" value="SIGNAL PEPTIDASE I"/>
    <property type="match status" value="1"/>
</dbReference>
<reference evidence="5 6" key="1">
    <citation type="submission" date="2021-03" db="EMBL/GenBank/DDBJ databases">
        <title>Genomic Encyclopedia of Type Strains, Phase IV (KMG-IV): sequencing the most valuable type-strain genomes for metagenomic binning, comparative biology and taxonomic classification.</title>
        <authorList>
            <person name="Goeker M."/>
        </authorList>
    </citation>
    <scope>NUCLEOTIDE SEQUENCE [LARGE SCALE GENOMIC DNA]</scope>
    <source>
        <strain evidence="5 6">DSM 26427</strain>
    </source>
</reference>
<feature type="transmembrane region" description="Helical" evidence="3">
    <location>
        <begin position="47"/>
        <end position="75"/>
    </location>
</feature>
<dbReference type="EC" id="3.4.21.89" evidence="3"/>
<comment type="similarity">
    <text evidence="1 3">Belongs to the peptidase S26 family.</text>
</comment>
<dbReference type="RefSeq" id="WP_234937120.1">
    <property type="nucleotide sequence ID" value="NZ_JAGGJV010000001.1"/>
</dbReference>
<protein>
    <recommendedName>
        <fullName evidence="2 3">Signal peptidase I</fullName>
        <ecNumber evidence="3">3.4.21.89</ecNumber>
    </recommendedName>
</protein>
<evidence type="ECO:0000256" key="2">
    <source>
        <dbReference type="ARBA" id="ARBA00019232"/>
    </source>
</evidence>
<dbReference type="PRINTS" id="PR00727">
    <property type="entry name" value="LEADERPTASE"/>
</dbReference>
<gene>
    <name evidence="5" type="ORF">J2Z75_000996</name>
</gene>
<dbReference type="InterPro" id="IPR019533">
    <property type="entry name" value="Peptidase_S26"/>
</dbReference>
<dbReference type="PANTHER" id="PTHR43390:SF1">
    <property type="entry name" value="CHLOROPLAST PROCESSING PEPTIDASE"/>
    <property type="match status" value="1"/>
</dbReference>
<comment type="catalytic activity">
    <reaction evidence="3">
        <text>Cleavage of hydrophobic, N-terminal signal or leader sequences from secreted and periplasmic proteins.</text>
        <dbReference type="EC" id="3.4.21.89"/>
    </reaction>
</comment>
<evidence type="ECO:0000256" key="3">
    <source>
        <dbReference type="RuleBase" id="RU362042"/>
    </source>
</evidence>
<keyword evidence="6" id="KW-1185">Reference proteome</keyword>
<keyword evidence="3" id="KW-0472">Membrane</keyword>
<dbReference type="Proteomes" id="UP000823786">
    <property type="component" value="Unassembled WGS sequence"/>
</dbReference>
<organism evidence="5 6">
    <name type="scientific">Rhizobium herbae</name>
    <dbReference type="NCBI Taxonomy" id="508661"/>
    <lineage>
        <taxon>Bacteria</taxon>
        <taxon>Pseudomonadati</taxon>
        <taxon>Pseudomonadota</taxon>
        <taxon>Alphaproteobacteria</taxon>
        <taxon>Hyphomicrobiales</taxon>
        <taxon>Rhizobiaceae</taxon>
        <taxon>Rhizobium/Agrobacterium group</taxon>
        <taxon>Rhizobium</taxon>
    </lineage>
</organism>
<dbReference type="NCBIfam" id="TIGR02227">
    <property type="entry name" value="sigpep_I_bact"/>
    <property type="match status" value="1"/>
</dbReference>
<sequence>MPGSVGIARVTITTINGKLSVNIISAGFTFVCKGLSVKKIWKQWRKVVLSLAAVLVVLPILLGAIAVTGGISYLARPFGFQGFSLPTGAMSPTLWVGDYMISDNSAYGDRSPFSAGSDGRARLQIKPLQGDVVVLLHPHDNFIMTSRIIGMPGDRVRMTDGRLYLNGEIVPRTAQEPFQMLGEFDGQFPAYIETLPGGLTHGILEFSDDERGDNMEEVVVPQESYFLMGDNRDRSSDSRFDLGFVPEDYIIGKASLVLFNKTAWMRRRWIE</sequence>
<accession>A0ABS4EHV0</accession>
<keyword evidence="3" id="KW-1133">Transmembrane helix</keyword>
<dbReference type="InterPro" id="IPR000223">
    <property type="entry name" value="Pept_S26A_signal_pept_1"/>
</dbReference>
<dbReference type="GO" id="GO:0009003">
    <property type="term" value="F:signal peptidase activity"/>
    <property type="evidence" value="ECO:0007669"/>
    <property type="project" value="UniProtKB-EC"/>
</dbReference>
<dbReference type="Pfam" id="PF10502">
    <property type="entry name" value="Peptidase_S26"/>
    <property type="match status" value="1"/>
</dbReference>
<evidence type="ECO:0000313" key="5">
    <source>
        <dbReference type="EMBL" id="MBP1857516.1"/>
    </source>
</evidence>
<evidence type="ECO:0000256" key="1">
    <source>
        <dbReference type="ARBA" id="ARBA00009370"/>
    </source>
</evidence>
<evidence type="ECO:0000313" key="6">
    <source>
        <dbReference type="Proteomes" id="UP000823786"/>
    </source>
</evidence>
<feature type="domain" description="Peptidase S26" evidence="4">
    <location>
        <begin position="64"/>
        <end position="258"/>
    </location>
</feature>